<evidence type="ECO:0000313" key="3">
    <source>
        <dbReference type="Proteomes" id="UP001201273"/>
    </source>
</evidence>
<protein>
    <submittedName>
        <fullName evidence="2">Mu-like prophage major head subunit gpT family protein</fullName>
    </submittedName>
</protein>
<reference evidence="2 3" key="1">
    <citation type="journal article" date="2022" name="Environ. Microbiol. Rep.">
        <title>Eco-phylogenetic analyses reveal divergent evolution of vitamin B12 metabolism in the marine bacterial family 'Psychromonadaceae'.</title>
        <authorList>
            <person name="Jin X."/>
            <person name="Yang Y."/>
            <person name="Cao H."/>
            <person name="Gao B."/>
            <person name="Zhao Z."/>
        </authorList>
    </citation>
    <scope>NUCLEOTIDE SEQUENCE [LARGE SCALE GENOMIC DNA]</scope>
    <source>
        <strain evidence="2 3">MKS20</strain>
    </source>
</reference>
<proteinExistence type="predicted"/>
<accession>A0ABS8W5C4</accession>
<dbReference type="EMBL" id="JAIMJA010000004">
    <property type="protein sequence ID" value="MCE2594166.1"/>
    <property type="molecule type" value="Genomic_DNA"/>
</dbReference>
<dbReference type="InterPro" id="IPR018774">
    <property type="entry name" value="Phage_Mu_GpT"/>
</dbReference>
<name>A0ABS8W5C4_9GAMM</name>
<evidence type="ECO:0000259" key="1">
    <source>
        <dbReference type="Pfam" id="PF10124"/>
    </source>
</evidence>
<keyword evidence="3" id="KW-1185">Reference proteome</keyword>
<dbReference type="RefSeq" id="WP_233051746.1">
    <property type="nucleotide sequence ID" value="NZ_JAIMJA010000004.1"/>
</dbReference>
<dbReference type="Proteomes" id="UP001201273">
    <property type="component" value="Unassembled WGS sequence"/>
</dbReference>
<evidence type="ECO:0000313" key="2">
    <source>
        <dbReference type="EMBL" id="MCE2594166.1"/>
    </source>
</evidence>
<feature type="domain" description="Bacteriophage Mu GpT" evidence="1">
    <location>
        <begin position="9"/>
        <end position="302"/>
    </location>
</feature>
<dbReference type="Pfam" id="PF10124">
    <property type="entry name" value="Mu-like_gpT"/>
    <property type="match status" value="1"/>
</dbReference>
<organism evidence="2 3">
    <name type="scientific">Motilimonas cestriensis</name>
    <dbReference type="NCBI Taxonomy" id="2742685"/>
    <lineage>
        <taxon>Bacteria</taxon>
        <taxon>Pseudomonadati</taxon>
        <taxon>Pseudomonadota</taxon>
        <taxon>Gammaproteobacteria</taxon>
        <taxon>Alteromonadales</taxon>
        <taxon>Alteromonadales genera incertae sedis</taxon>
        <taxon>Motilimonas</taxon>
    </lineage>
</organism>
<gene>
    <name evidence="2" type="ORF">K6Y31_04990</name>
</gene>
<sequence length="302" mass="33543">MTMVTAPQLSSLFTGFQVHFTHGLSAAAPQYTKIATVIKSTSKSNSYGWLGKFPSLKKWLGERQILSMTAHSYEITNEDYEATVGVDRNDIEDDELGIYEPLFQEMGHSAAIHPDELVFGLLSAGFHTPCYDGKPFFDLAHPVAENVDGTGVIIDTANMIVDPDYLGLPWFLLDTSRVIKPIIYQERTAPQLVKMDSAEDEAVFMKKEFRYGVDKRCAVGFGFWQMAFAMQKPLNADSLWEAIEAMRAIKGDGDKKLGMKATTLVVPAALEKEATRLLKRKQDAGSSNELNGRIELLVADHL</sequence>
<comment type="caution">
    <text evidence="2">The sequence shown here is derived from an EMBL/GenBank/DDBJ whole genome shotgun (WGS) entry which is preliminary data.</text>
</comment>